<evidence type="ECO:0000313" key="1">
    <source>
        <dbReference type="EMBL" id="JAH30069.1"/>
    </source>
</evidence>
<dbReference type="EMBL" id="GBXM01078508">
    <property type="protein sequence ID" value="JAH30069.1"/>
    <property type="molecule type" value="Transcribed_RNA"/>
</dbReference>
<organism evidence="1">
    <name type="scientific">Anguilla anguilla</name>
    <name type="common">European freshwater eel</name>
    <name type="synonym">Muraena anguilla</name>
    <dbReference type="NCBI Taxonomy" id="7936"/>
    <lineage>
        <taxon>Eukaryota</taxon>
        <taxon>Metazoa</taxon>
        <taxon>Chordata</taxon>
        <taxon>Craniata</taxon>
        <taxon>Vertebrata</taxon>
        <taxon>Euteleostomi</taxon>
        <taxon>Actinopterygii</taxon>
        <taxon>Neopterygii</taxon>
        <taxon>Teleostei</taxon>
        <taxon>Anguilliformes</taxon>
        <taxon>Anguillidae</taxon>
        <taxon>Anguilla</taxon>
    </lineage>
</organism>
<name>A0A0E9RLU6_ANGAN</name>
<reference evidence="1" key="1">
    <citation type="submission" date="2014-11" db="EMBL/GenBank/DDBJ databases">
        <authorList>
            <person name="Amaro Gonzalez C."/>
        </authorList>
    </citation>
    <scope>NUCLEOTIDE SEQUENCE</scope>
</reference>
<reference evidence="1" key="2">
    <citation type="journal article" date="2015" name="Fish Shellfish Immunol.">
        <title>Early steps in the European eel (Anguilla anguilla)-Vibrio vulnificus interaction in the gills: Role of the RtxA13 toxin.</title>
        <authorList>
            <person name="Callol A."/>
            <person name="Pajuelo D."/>
            <person name="Ebbesson L."/>
            <person name="Teles M."/>
            <person name="MacKenzie S."/>
            <person name="Amaro C."/>
        </authorList>
    </citation>
    <scope>NUCLEOTIDE SEQUENCE</scope>
</reference>
<dbReference type="AlphaFoldDB" id="A0A0E9RLU6"/>
<accession>A0A0E9RLU6</accession>
<protein>
    <submittedName>
        <fullName evidence="1">Uncharacterized protein</fullName>
    </submittedName>
</protein>
<proteinExistence type="predicted"/>
<sequence>MFQLSLYSSPHCTMESPLQHICCISAFMYIKPPTARCKIVNMI</sequence>